<keyword evidence="7 17" id="KW-0812">Transmembrane</keyword>
<comment type="caution">
    <text evidence="19">The sequence shown here is derived from an EMBL/GenBank/DDBJ whole genome shotgun (WGS) entry which is preliminary data.</text>
</comment>
<dbReference type="Gene3D" id="3.30.40.10">
    <property type="entry name" value="Zinc/RING finger domain, C3HC4 (zinc finger)"/>
    <property type="match status" value="1"/>
</dbReference>
<name>A0AAD9MLH4_PROWI</name>
<keyword evidence="20" id="KW-1185">Reference proteome</keyword>
<feature type="transmembrane region" description="Helical" evidence="17">
    <location>
        <begin position="226"/>
        <end position="247"/>
    </location>
</feature>
<dbReference type="SUPFAM" id="SSF57850">
    <property type="entry name" value="RING/U-box"/>
    <property type="match status" value="1"/>
</dbReference>
<keyword evidence="9 15" id="KW-0863">Zinc-finger</keyword>
<feature type="transmembrane region" description="Helical" evidence="17">
    <location>
        <begin position="141"/>
        <end position="161"/>
    </location>
</feature>
<dbReference type="PANTHER" id="PTHR22763">
    <property type="entry name" value="RING ZINC FINGER PROTEIN"/>
    <property type="match status" value="1"/>
</dbReference>
<evidence type="ECO:0000256" key="13">
    <source>
        <dbReference type="ARBA" id="ARBA00022989"/>
    </source>
</evidence>
<dbReference type="InterPro" id="IPR001841">
    <property type="entry name" value="Znf_RING"/>
</dbReference>
<organism evidence="19 20">
    <name type="scientific">Prototheca wickerhamii</name>
    <dbReference type="NCBI Taxonomy" id="3111"/>
    <lineage>
        <taxon>Eukaryota</taxon>
        <taxon>Viridiplantae</taxon>
        <taxon>Chlorophyta</taxon>
        <taxon>core chlorophytes</taxon>
        <taxon>Trebouxiophyceae</taxon>
        <taxon>Chlorellales</taxon>
        <taxon>Chlorellaceae</taxon>
        <taxon>Prototheca</taxon>
    </lineage>
</organism>
<comment type="similarity">
    <text evidence="4">Belongs to the HRD1 family.</text>
</comment>
<proteinExistence type="inferred from homology"/>
<sequence>MALLTTGRYVVGSALLTALVVWQAFVTREQFYPAVVFLSTSKICLAIFGNMGFAMSLVSYKLITLIFLGSLRDSEVQRVSERVGQSVLDTLLATTIFRQDISAVFIALFVVMCFLKIYHWLLADRIDYLETSAHISLATHVRLASFGLLLLIADGVLLQYTLGKTVEQGISPFLLFAFDAAVAASSCVVTLLKYAFSAVDMVTDGSWEGKGTAVFYLELTLDLLHLIIYAIFFGVVFSTYGIPIYLIRDLYWTFRNFQQRVRDFLRYRRLTANMDTRFPTATEADLERAGHTCIICREDLTLGQRPKRLACGHVFHVHCLRSWLERQQLCPICRAPVVEPRPAERPAGWGPIQPDPLAECPHRPRPRQFRPDDPSAPPELRNAVAHHQQASAATSFVLAACLAPEGQGMAAPHRQALRELLQTPGMRGALRAAAQGLQATL</sequence>
<dbReference type="InterPro" id="IPR050731">
    <property type="entry name" value="HRD1_E3_ubiq-ligases"/>
</dbReference>
<keyword evidence="11" id="KW-0256">Endoplasmic reticulum</keyword>
<reference evidence="19" key="1">
    <citation type="submission" date="2021-01" db="EMBL/GenBank/DDBJ databases">
        <authorList>
            <person name="Eckstrom K.M.E."/>
        </authorList>
    </citation>
    <scope>NUCLEOTIDE SEQUENCE</scope>
    <source>
        <strain evidence="19">UVCC 0001</strain>
    </source>
</reference>
<dbReference type="EC" id="2.3.2.27" evidence="5"/>
<feature type="region of interest" description="Disordered" evidence="16">
    <location>
        <begin position="343"/>
        <end position="387"/>
    </location>
</feature>
<dbReference type="AlphaFoldDB" id="A0AAD9MLH4"/>
<evidence type="ECO:0000256" key="2">
    <source>
        <dbReference type="ARBA" id="ARBA00004477"/>
    </source>
</evidence>
<evidence type="ECO:0000313" key="19">
    <source>
        <dbReference type="EMBL" id="KAK2079725.1"/>
    </source>
</evidence>
<evidence type="ECO:0000256" key="7">
    <source>
        <dbReference type="ARBA" id="ARBA00022692"/>
    </source>
</evidence>
<evidence type="ECO:0000256" key="1">
    <source>
        <dbReference type="ARBA" id="ARBA00000900"/>
    </source>
</evidence>
<evidence type="ECO:0000256" key="8">
    <source>
        <dbReference type="ARBA" id="ARBA00022723"/>
    </source>
</evidence>
<feature type="transmembrane region" description="Helical" evidence="17">
    <location>
        <begin position="173"/>
        <end position="196"/>
    </location>
</feature>
<keyword evidence="13 17" id="KW-1133">Transmembrane helix</keyword>
<dbReference type="EMBL" id="JASFZW010000002">
    <property type="protein sequence ID" value="KAK2079725.1"/>
    <property type="molecule type" value="Genomic_DNA"/>
</dbReference>
<protein>
    <recommendedName>
        <fullName evidence="5">RING-type E3 ubiquitin transferase</fullName>
        <ecNumber evidence="5">2.3.2.27</ecNumber>
    </recommendedName>
</protein>
<keyword evidence="8" id="KW-0479">Metal-binding</keyword>
<keyword evidence="10" id="KW-0833">Ubl conjugation pathway</keyword>
<evidence type="ECO:0000259" key="18">
    <source>
        <dbReference type="PROSITE" id="PS50089"/>
    </source>
</evidence>
<evidence type="ECO:0000256" key="14">
    <source>
        <dbReference type="ARBA" id="ARBA00023136"/>
    </source>
</evidence>
<dbReference type="CDD" id="cd16479">
    <property type="entry name" value="RING-H2_synoviolin"/>
    <property type="match status" value="1"/>
</dbReference>
<keyword evidence="12" id="KW-0862">Zinc</keyword>
<dbReference type="GO" id="GO:0005789">
    <property type="term" value="C:endoplasmic reticulum membrane"/>
    <property type="evidence" value="ECO:0007669"/>
    <property type="project" value="UniProtKB-SubCell"/>
</dbReference>
<comment type="pathway">
    <text evidence="3">Protein modification; protein ubiquitination.</text>
</comment>
<evidence type="ECO:0000313" key="20">
    <source>
        <dbReference type="Proteomes" id="UP001255856"/>
    </source>
</evidence>
<evidence type="ECO:0000256" key="6">
    <source>
        <dbReference type="ARBA" id="ARBA00022679"/>
    </source>
</evidence>
<dbReference type="SMART" id="SM00184">
    <property type="entry name" value="RING"/>
    <property type="match status" value="1"/>
</dbReference>
<feature type="transmembrane region" description="Helical" evidence="17">
    <location>
        <begin position="45"/>
        <end position="68"/>
    </location>
</feature>
<keyword evidence="6" id="KW-0808">Transferase</keyword>
<dbReference type="InterPro" id="IPR058051">
    <property type="entry name" value="Znf_RING_synoviolin"/>
</dbReference>
<comment type="subcellular location">
    <subcellularLocation>
        <location evidence="2">Endoplasmic reticulum membrane</location>
        <topology evidence="2">Multi-pass membrane protein</topology>
    </subcellularLocation>
</comment>
<dbReference type="PANTHER" id="PTHR22763:SF184">
    <property type="entry name" value="E3 UBIQUITIN-PROTEIN LIGASE SYNOVIOLIN"/>
    <property type="match status" value="1"/>
</dbReference>
<gene>
    <name evidence="19" type="ORF">QBZ16_002120</name>
</gene>
<evidence type="ECO:0000256" key="4">
    <source>
        <dbReference type="ARBA" id="ARBA00010089"/>
    </source>
</evidence>
<dbReference type="Pfam" id="PF25563">
    <property type="entry name" value="TPR_SYVN1_N"/>
    <property type="match status" value="1"/>
</dbReference>
<keyword evidence="14 17" id="KW-0472">Membrane</keyword>
<accession>A0AAD9MLH4</accession>
<evidence type="ECO:0000256" key="10">
    <source>
        <dbReference type="ARBA" id="ARBA00022786"/>
    </source>
</evidence>
<feature type="transmembrane region" description="Helical" evidence="17">
    <location>
        <begin position="7"/>
        <end position="25"/>
    </location>
</feature>
<feature type="transmembrane region" description="Helical" evidence="17">
    <location>
        <begin position="101"/>
        <end position="121"/>
    </location>
</feature>
<evidence type="ECO:0000256" key="16">
    <source>
        <dbReference type="SAM" id="MobiDB-lite"/>
    </source>
</evidence>
<dbReference type="Pfam" id="PF13639">
    <property type="entry name" value="zf-RING_2"/>
    <property type="match status" value="1"/>
</dbReference>
<feature type="domain" description="RING-type" evidence="18">
    <location>
        <begin position="293"/>
        <end position="334"/>
    </location>
</feature>
<evidence type="ECO:0000256" key="15">
    <source>
        <dbReference type="PROSITE-ProRule" id="PRU00175"/>
    </source>
</evidence>
<dbReference type="PROSITE" id="PS50089">
    <property type="entry name" value="ZF_RING_2"/>
    <property type="match status" value="1"/>
</dbReference>
<dbReference type="InterPro" id="IPR013083">
    <property type="entry name" value="Znf_RING/FYVE/PHD"/>
</dbReference>
<evidence type="ECO:0000256" key="3">
    <source>
        <dbReference type="ARBA" id="ARBA00004906"/>
    </source>
</evidence>
<evidence type="ECO:0000256" key="5">
    <source>
        <dbReference type="ARBA" id="ARBA00012483"/>
    </source>
</evidence>
<dbReference type="GO" id="GO:0043161">
    <property type="term" value="P:proteasome-mediated ubiquitin-dependent protein catabolic process"/>
    <property type="evidence" value="ECO:0007669"/>
    <property type="project" value="TreeGrafter"/>
</dbReference>
<dbReference type="GO" id="GO:0061630">
    <property type="term" value="F:ubiquitin protein ligase activity"/>
    <property type="evidence" value="ECO:0007669"/>
    <property type="project" value="UniProtKB-EC"/>
</dbReference>
<evidence type="ECO:0000256" key="11">
    <source>
        <dbReference type="ARBA" id="ARBA00022824"/>
    </source>
</evidence>
<dbReference type="GO" id="GO:0008270">
    <property type="term" value="F:zinc ion binding"/>
    <property type="evidence" value="ECO:0007669"/>
    <property type="project" value="UniProtKB-KW"/>
</dbReference>
<evidence type="ECO:0000256" key="9">
    <source>
        <dbReference type="ARBA" id="ARBA00022771"/>
    </source>
</evidence>
<dbReference type="InterPro" id="IPR057992">
    <property type="entry name" value="TPR_SYVN1_N"/>
</dbReference>
<comment type="catalytic activity">
    <reaction evidence="1">
        <text>S-ubiquitinyl-[E2 ubiquitin-conjugating enzyme]-L-cysteine + [acceptor protein]-L-lysine = [E2 ubiquitin-conjugating enzyme]-L-cysteine + N(6)-ubiquitinyl-[acceptor protein]-L-lysine.</text>
        <dbReference type="EC" id="2.3.2.27"/>
    </reaction>
</comment>
<evidence type="ECO:0000256" key="12">
    <source>
        <dbReference type="ARBA" id="ARBA00022833"/>
    </source>
</evidence>
<evidence type="ECO:0000256" key="17">
    <source>
        <dbReference type="SAM" id="Phobius"/>
    </source>
</evidence>
<dbReference type="Proteomes" id="UP001255856">
    <property type="component" value="Unassembled WGS sequence"/>
</dbReference>
<dbReference type="GO" id="GO:0036503">
    <property type="term" value="P:ERAD pathway"/>
    <property type="evidence" value="ECO:0007669"/>
    <property type="project" value="TreeGrafter"/>
</dbReference>